<evidence type="ECO:0000313" key="2">
    <source>
        <dbReference type="EMBL" id="PIP57036.1"/>
    </source>
</evidence>
<protein>
    <recommendedName>
        <fullName evidence="1">R3H domain-containing protein</fullName>
    </recommendedName>
</protein>
<dbReference type="InterPro" id="IPR038008">
    <property type="entry name" value="Jag_KH"/>
</dbReference>
<dbReference type="Gene3D" id="3.30.1370.50">
    <property type="entry name" value="R3H-like domain"/>
    <property type="match status" value="1"/>
</dbReference>
<dbReference type="InterPro" id="IPR015946">
    <property type="entry name" value="KH_dom-like_a/b"/>
</dbReference>
<organism evidence="2 3">
    <name type="scientific">Candidatus Woesebacteria bacterium CG22_combo_CG10-13_8_21_14_all_45_10</name>
    <dbReference type="NCBI Taxonomy" id="1975060"/>
    <lineage>
        <taxon>Bacteria</taxon>
        <taxon>Candidatus Woeseibacteriota</taxon>
    </lineage>
</organism>
<dbReference type="Pfam" id="PF01424">
    <property type="entry name" value="R3H"/>
    <property type="match status" value="1"/>
</dbReference>
<evidence type="ECO:0000259" key="1">
    <source>
        <dbReference type="PROSITE" id="PS51061"/>
    </source>
</evidence>
<dbReference type="PANTHER" id="PTHR35800:SF1">
    <property type="entry name" value="RNA-BINDING PROTEIN KHPB"/>
    <property type="match status" value="1"/>
</dbReference>
<dbReference type="SMART" id="SM00393">
    <property type="entry name" value="R3H"/>
    <property type="match status" value="1"/>
</dbReference>
<dbReference type="GO" id="GO:0003723">
    <property type="term" value="F:RNA binding"/>
    <property type="evidence" value="ECO:0007669"/>
    <property type="project" value="InterPro"/>
</dbReference>
<name>A0A2H0BH83_9BACT</name>
<dbReference type="PROSITE" id="PS51061">
    <property type="entry name" value="R3H"/>
    <property type="match status" value="1"/>
</dbReference>
<dbReference type="InterPro" id="IPR001374">
    <property type="entry name" value="R3H_dom"/>
</dbReference>
<dbReference type="InterPro" id="IPR036867">
    <property type="entry name" value="R3H_dom_sf"/>
</dbReference>
<accession>A0A2H0BH83</accession>
<feature type="domain" description="R3H" evidence="1">
    <location>
        <begin position="103"/>
        <end position="168"/>
    </location>
</feature>
<sequence>MAAIPNFRLGRANGFMAKDKTKIVKETAGKLLELMGTVAEIEVVEDKENEAILVNLNSAEETGLLIGRYGETVLSLQTILVLIVKQKLGEWARVLVNVGDWREKEKIHLEELAAQAAARAKETGEPQSLYNLSASQRRIIHLFLAEDAQIKTESEGEDKERFLVIRKV</sequence>
<dbReference type="CDD" id="cd02414">
    <property type="entry name" value="KH-II_Jag"/>
    <property type="match status" value="1"/>
</dbReference>
<dbReference type="InterPro" id="IPR039247">
    <property type="entry name" value="KhpB"/>
</dbReference>
<dbReference type="Gene3D" id="3.30.300.20">
    <property type="match status" value="1"/>
</dbReference>
<dbReference type="SUPFAM" id="SSF82708">
    <property type="entry name" value="R3H domain"/>
    <property type="match status" value="1"/>
</dbReference>
<proteinExistence type="predicted"/>
<dbReference type="PANTHER" id="PTHR35800">
    <property type="entry name" value="PROTEIN JAG"/>
    <property type="match status" value="1"/>
</dbReference>
<dbReference type="AlphaFoldDB" id="A0A2H0BH83"/>
<reference evidence="2 3" key="1">
    <citation type="submission" date="2017-09" db="EMBL/GenBank/DDBJ databases">
        <title>Depth-based differentiation of microbial function through sediment-hosted aquifers and enrichment of novel symbionts in the deep terrestrial subsurface.</title>
        <authorList>
            <person name="Probst A.J."/>
            <person name="Ladd B."/>
            <person name="Jarett J.K."/>
            <person name="Geller-Mcgrath D.E."/>
            <person name="Sieber C.M."/>
            <person name="Emerson J.B."/>
            <person name="Anantharaman K."/>
            <person name="Thomas B.C."/>
            <person name="Malmstrom R."/>
            <person name="Stieglmeier M."/>
            <person name="Klingl A."/>
            <person name="Woyke T."/>
            <person name="Ryan C.M."/>
            <person name="Banfield J.F."/>
        </authorList>
    </citation>
    <scope>NUCLEOTIDE SEQUENCE [LARGE SCALE GENOMIC DNA]</scope>
    <source>
        <strain evidence="2">CG22_combo_CG10-13_8_21_14_all_45_10</strain>
    </source>
</reference>
<dbReference type="Proteomes" id="UP000230759">
    <property type="component" value="Unassembled WGS sequence"/>
</dbReference>
<comment type="caution">
    <text evidence="2">The sequence shown here is derived from an EMBL/GenBank/DDBJ whole genome shotgun (WGS) entry which is preliminary data.</text>
</comment>
<gene>
    <name evidence="2" type="ORF">COX04_01715</name>
</gene>
<dbReference type="EMBL" id="PCSV01000040">
    <property type="protein sequence ID" value="PIP57036.1"/>
    <property type="molecule type" value="Genomic_DNA"/>
</dbReference>
<evidence type="ECO:0000313" key="3">
    <source>
        <dbReference type="Proteomes" id="UP000230759"/>
    </source>
</evidence>